<dbReference type="Proteomes" id="UP000019116">
    <property type="component" value="Chromosome 2B"/>
</dbReference>
<sequence length="376" mass="42044">MEKQRAPNPNCLPSSPPAAMSSPGSRRGILTAIPVSGDGTFGYSVPPPAHCSSAAATLLPFWGTEHKPAPLVLPQGQTIRESIARSLKKEQESKFSNLSVLPSCLPGAQKFSSLGLPLLYQQPDHWGIRFYTRIDLKGSFHTYPHVGGPFESLTEVNNAIELYLRGRQEEQMFVGLSGVELAVQKCLYWPDGRRKKHLASQPIDTTRDFNRQLVEALVDKYNEDHNLFGDLAYEFKDIMCCQSIRDSRFYDHINFTAKVKGADDLNCCTDKLFFAEVMYNQSSSELFVICLCVLDPTANDYCYGCHCNGSPDMKHPSSGYMAGHKSNVSGRSKINCGKFDDEDNEDELEAQKARLRWMFGGSSELKQIRDPHEAER</sequence>
<dbReference type="GeneID" id="123041092"/>
<dbReference type="Gramene" id="TraesROB_scaffold_011986_01G000200.1">
    <property type="protein sequence ID" value="TraesROB_scaffold_011986_01G000200.1"/>
    <property type="gene ID" value="TraesROB_scaffold_011986_01G000200"/>
</dbReference>
<dbReference type="Gramene" id="TraesWEE_scaffold_020739_01G000200.1">
    <property type="protein sequence ID" value="TraesWEE_scaffold_020739_01G000200.1"/>
    <property type="gene ID" value="TraesWEE_scaffold_020739_01G000200"/>
</dbReference>
<dbReference type="PANTHER" id="PTHR33326">
    <property type="entry name" value="OS05G0543800 PROTEIN"/>
    <property type="match status" value="1"/>
</dbReference>
<protein>
    <recommendedName>
        <fullName evidence="2">DUF3615 domain-containing protein</fullName>
    </recommendedName>
</protein>
<feature type="region of interest" description="Disordered" evidence="1">
    <location>
        <begin position="1"/>
        <end position="29"/>
    </location>
</feature>
<dbReference type="RefSeq" id="XP_044319728.1">
    <property type="nucleotide sequence ID" value="XM_044463793.1"/>
</dbReference>
<dbReference type="Pfam" id="PF12274">
    <property type="entry name" value="DUF3615"/>
    <property type="match status" value="1"/>
</dbReference>
<dbReference type="OrthoDB" id="693072at2759"/>
<dbReference type="RefSeq" id="XP_044319727.1">
    <property type="nucleotide sequence ID" value="XM_044463792.1"/>
</dbReference>
<accession>A0A3B6C607</accession>
<proteinExistence type="predicted"/>
<organism evidence="3">
    <name type="scientific">Triticum aestivum</name>
    <name type="common">Wheat</name>
    <dbReference type="NCBI Taxonomy" id="4565"/>
    <lineage>
        <taxon>Eukaryota</taxon>
        <taxon>Viridiplantae</taxon>
        <taxon>Streptophyta</taxon>
        <taxon>Embryophyta</taxon>
        <taxon>Tracheophyta</taxon>
        <taxon>Spermatophyta</taxon>
        <taxon>Magnoliopsida</taxon>
        <taxon>Liliopsida</taxon>
        <taxon>Poales</taxon>
        <taxon>Poaceae</taxon>
        <taxon>BOP clade</taxon>
        <taxon>Pooideae</taxon>
        <taxon>Triticodae</taxon>
        <taxon>Triticeae</taxon>
        <taxon>Triticinae</taxon>
        <taxon>Triticum</taxon>
    </lineage>
</organism>
<evidence type="ECO:0000313" key="3">
    <source>
        <dbReference type="EnsemblPlants" id="TraesCS2B02G222200.1"/>
    </source>
</evidence>
<evidence type="ECO:0000259" key="2">
    <source>
        <dbReference type="Pfam" id="PF12274"/>
    </source>
</evidence>
<dbReference type="InterPro" id="IPR022059">
    <property type="entry name" value="DUF3615"/>
</dbReference>
<gene>
    <name evidence="3" type="primary">LOC123041092</name>
</gene>
<dbReference type="PANTHER" id="PTHR33326:SF42">
    <property type="match status" value="1"/>
</dbReference>
<name>A0A3B6C607_WHEAT</name>
<keyword evidence="4" id="KW-1185">Reference proteome</keyword>
<dbReference type="Gramene" id="TraesCS2B02G222200.1">
    <property type="protein sequence ID" value="TraesCS2B02G222200.1"/>
    <property type="gene ID" value="TraesCS2B02G222200"/>
</dbReference>
<evidence type="ECO:0000256" key="1">
    <source>
        <dbReference type="SAM" id="MobiDB-lite"/>
    </source>
</evidence>
<dbReference type="Gramene" id="TraesCAD_scaffold_018035_01G000200.1">
    <property type="protein sequence ID" value="TraesCAD_scaffold_018035_01G000200.1"/>
    <property type="gene ID" value="TraesCAD_scaffold_018035_01G000200"/>
</dbReference>
<feature type="domain" description="DUF3615" evidence="2">
    <location>
        <begin position="214"/>
        <end position="316"/>
    </location>
</feature>
<evidence type="ECO:0000313" key="4">
    <source>
        <dbReference type="Proteomes" id="UP000019116"/>
    </source>
</evidence>
<reference evidence="3" key="2">
    <citation type="submission" date="2018-10" db="UniProtKB">
        <authorList>
            <consortium name="EnsemblPlants"/>
        </authorList>
    </citation>
    <scope>IDENTIFICATION</scope>
</reference>
<reference evidence="3" key="1">
    <citation type="submission" date="2018-08" db="EMBL/GenBank/DDBJ databases">
        <authorList>
            <person name="Rossello M."/>
        </authorList>
    </citation>
    <scope>NUCLEOTIDE SEQUENCE [LARGE SCALE GENOMIC DNA]</scope>
    <source>
        <strain evidence="3">cv. Chinese Spring</strain>
    </source>
</reference>
<dbReference type="EnsemblPlants" id="TraesCS2B02G222200.1">
    <property type="protein sequence ID" value="TraesCS2B02G222200.1"/>
    <property type="gene ID" value="TraesCS2B02G222200"/>
</dbReference>
<dbReference type="Gramene" id="TraesCS2B03G0536000.1">
    <property type="protein sequence ID" value="TraesCS2B03G0536000.1.CDS"/>
    <property type="gene ID" value="TraesCS2B03G0536000"/>
</dbReference>
<dbReference type="AlphaFoldDB" id="A0A3B6C607"/>
<dbReference type="RefSeq" id="XP_044319729.1">
    <property type="nucleotide sequence ID" value="XM_044463794.1"/>
</dbReference>